<dbReference type="Pfam" id="PF07980">
    <property type="entry name" value="SusD_RagB"/>
    <property type="match status" value="1"/>
</dbReference>
<feature type="chain" id="PRO_5015520974" description="RagB/SusD family nutrient uptake outer membrane protein" evidence="6">
    <location>
        <begin position="32"/>
        <end position="626"/>
    </location>
</feature>
<evidence type="ECO:0000313" key="9">
    <source>
        <dbReference type="EMBL" id="PWG78139.1"/>
    </source>
</evidence>
<comment type="caution">
    <text evidence="9">The sequence shown here is derived from an EMBL/GenBank/DDBJ whole genome shotgun (WGS) entry which is preliminary data.</text>
</comment>
<dbReference type="Gene3D" id="1.25.40.390">
    <property type="match status" value="1"/>
</dbReference>
<keyword evidence="4" id="KW-0472">Membrane</keyword>
<evidence type="ECO:0000256" key="1">
    <source>
        <dbReference type="ARBA" id="ARBA00004442"/>
    </source>
</evidence>
<keyword evidence="3 6" id="KW-0732">Signal</keyword>
<keyword evidence="5" id="KW-0998">Cell outer membrane</keyword>
<proteinExistence type="inferred from homology"/>
<dbReference type="SUPFAM" id="SSF48452">
    <property type="entry name" value="TPR-like"/>
    <property type="match status" value="1"/>
</dbReference>
<comment type="subcellular location">
    <subcellularLocation>
        <location evidence="1">Cell outer membrane</location>
    </subcellularLocation>
</comment>
<evidence type="ECO:0000259" key="7">
    <source>
        <dbReference type="Pfam" id="PF07980"/>
    </source>
</evidence>
<feature type="domain" description="SusD-like N-terminal" evidence="8">
    <location>
        <begin position="29"/>
        <end position="232"/>
    </location>
</feature>
<evidence type="ECO:0008006" key="11">
    <source>
        <dbReference type="Google" id="ProtNLM"/>
    </source>
</evidence>
<dbReference type="InterPro" id="IPR033985">
    <property type="entry name" value="SusD-like_N"/>
</dbReference>
<evidence type="ECO:0000256" key="3">
    <source>
        <dbReference type="ARBA" id="ARBA00022729"/>
    </source>
</evidence>
<evidence type="ECO:0000256" key="4">
    <source>
        <dbReference type="ARBA" id="ARBA00023136"/>
    </source>
</evidence>
<gene>
    <name evidence="9" type="ORF">DDR33_23785</name>
</gene>
<evidence type="ECO:0000256" key="5">
    <source>
        <dbReference type="ARBA" id="ARBA00023237"/>
    </source>
</evidence>
<accession>A0A2U2PAI1</accession>
<feature type="domain" description="RagB/SusD" evidence="7">
    <location>
        <begin position="310"/>
        <end position="626"/>
    </location>
</feature>
<evidence type="ECO:0000259" key="8">
    <source>
        <dbReference type="Pfam" id="PF14322"/>
    </source>
</evidence>
<dbReference type="AlphaFoldDB" id="A0A2U2PAI1"/>
<dbReference type="PROSITE" id="PS51257">
    <property type="entry name" value="PROKAR_LIPOPROTEIN"/>
    <property type="match status" value="1"/>
</dbReference>
<reference evidence="9 10" key="1">
    <citation type="submission" date="2018-04" db="EMBL/GenBank/DDBJ databases">
        <title>Pedobacter chongqingensis sp. nov., isolated from a rottenly hemp rope.</title>
        <authorList>
            <person name="Cai Y."/>
        </authorList>
    </citation>
    <scope>NUCLEOTIDE SEQUENCE [LARGE SCALE GENOMIC DNA]</scope>
    <source>
        <strain evidence="9 10">FJ4-8</strain>
    </source>
</reference>
<dbReference type="CDD" id="cd08977">
    <property type="entry name" value="SusD"/>
    <property type="match status" value="1"/>
</dbReference>
<feature type="signal peptide" evidence="6">
    <location>
        <begin position="1"/>
        <end position="31"/>
    </location>
</feature>
<dbReference type="GO" id="GO:0009279">
    <property type="term" value="C:cell outer membrane"/>
    <property type="evidence" value="ECO:0007669"/>
    <property type="project" value="UniProtKB-SubCell"/>
</dbReference>
<comment type="similarity">
    <text evidence="2">Belongs to the SusD family.</text>
</comment>
<dbReference type="Proteomes" id="UP000245647">
    <property type="component" value="Unassembled WGS sequence"/>
</dbReference>
<protein>
    <recommendedName>
        <fullName evidence="11">RagB/SusD family nutrient uptake outer membrane protein</fullName>
    </recommendedName>
</protein>
<sequence>MLLYNNKEMKKTCLFLVSVFLLVAASCNKYLDVVPNEYVTDDDVYNNINLAEQALARLYNAMPDETGSTITSYTDESYHHWTDNGGALDAYKFNLGTWSTTDNPIGNWAGRYQDIRRANTFIERIEKVPVPLDRSEYYQTWIPRYKAEARFLRAMFYFELFKRFGAVPLLTSSASIDLNEAASSNVERNSTDEIVDFIVSECDDIASSLPSVQEPSQVGRVTQGAALALKARTLIYAASPLFNGNALYKDISNQDGKKLFSQAYDREKWKRAADAAMNVINLGIYSLYSPFPDNPIQNYAAQFHTRDYTESIFQRIKENSTGLDGNWLPNGPPFKGNGQFTPLQEMIDSYEMKNGYPIGEQGSNYQSTGFWSGQLWDGLKWQAVSNISNMYKDRDPRFYASIFFQYDVWRYDATKRPVKLAFWGSGNGKTDGWANSKSGTNPWGYNIRKFLSPDYDRNANTGTAKRNWPVYRLAEMYLIYAEAMNEYLDAPDNRVYEYINKVRNRVKMPALPILAADQTKAGMRKRIQNENRVEFAFEAHRFWDVRRWMIASTVDNQAVHVLNAKPSAAELAASGVQDVNSEEAGVAVFYKPVIIQTRIFQDKHYLMPVPQSEIDKDPKLVQNYGW</sequence>
<dbReference type="EMBL" id="QEAS01000033">
    <property type="protein sequence ID" value="PWG78139.1"/>
    <property type="molecule type" value="Genomic_DNA"/>
</dbReference>
<dbReference type="Pfam" id="PF14322">
    <property type="entry name" value="SusD-like_3"/>
    <property type="match status" value="1"/>
</dbReference>
<evidence type="ECO:0000256" key="2">
    <source>
        <dbReference type="ARBA" id="ARBA00006275"/>
    </source>
</evidence>
<dbReference type="InterPro" id="IPR011990">
    <property type="entry name" value="TPR-like_helical_dom_sf"/>
</dbReference>
<keyword evidence="10" id="KW-1185">Reference proteome</keyword>
<name>A0A2U2PAI1_9SPHI</name>
<evidence type="ECO:0000256" key="6">
    <source>
        <dbReference type="SAM" id="SignalP"/>
    </source>
</evidence>
<organism evidence="9 10">
    <name type="scientific">Pararcticibacter amylolyticus</name>
    <dbReference type="NCBI Taxonomy" id="2173175"/>
    <lineage>
        <taxon>Bacteria</taxon>
        <taxon>Pseudomonadati</taxon>
        <taxon>Bacteroidota</taxon>
        <taxon>Sphingobacteriia</taxon>
        <taxon>Sphingobacteriales</taxon>
        <taxon>Sphingobacteriaceae</taxon>
        <taxon>Pararcticibacter</taxon>
    </lineage>
</organism>
<dbReference type="InterPro" id="IPR012944">
    <property type="entry name" value="SusD_RagB_dom"/>
</dbReference>
<evidence type="ECO:0000313" key="10">
    <source>
        <dbReference type="Proteomes" id="UP000245647"/>
    </source>
</evidence>